<reference evidence="2 3" key="1">
    <citation type="submission" date="2019-05" db="EMBL/GenBank/DDBJ databases">
        <title>Draft Whole-Genome sequence of the green sulfur bacterium Prosthecochloris vibrioformis DSM 260.</title>
        <authorList>
            <person name="Meyer T.E."/>
            <person name="Kyndt J.A."/>
        </authorList>
    </citation>
    <scope>NUCLEOTIDE SEQUENCE [LARGE SCALE GENOMIC DNA]</scope>
    <source>
        <strain evidence="2 3">DSM 260</strain>
    </source>
</reference>
<proteinExistence type="predicted"/>
<evidence type="ECO:0000313" key="2">
    <source>
        <dbReference type="EMBL" id="TNJ38174.1"/>
    </source>
</evidence>
<comment type="caution">
    <text evidence="2">The sequence shown here is derived from an EMBL/GenBank/DDBJ whole genome shotgun (WGS) entry which is preliminary data.</text>
</comment>
<dbReference type="AlphaFoldDB" id="A0A5C4S453"/>
<feature type="transmembrane region" description="Helical" evidence="1">
    <location>
        <begin position="39"/>
        <end position="57"/>
    </location>
</feature>
<keyword evidence="1" id="KW-0472">Membrane</keyword>
<evidence type="ECO:0000313" key="3">
    <source>
        <dbReference type="Proteomes" id="UP000309544"/>
    </source>
</evidence>
<feature type="transmembrane region" description="Helical" evidence="1">
    <location>
        <begin position="7"/>
        <end position="27"/>
    </location>
</feature>
<accession>A0A5C4S453</accession>
<evidence type="ECO:0008006" key="4">
    <source>
        <dbReference type="Google" id="ProtNLM"/>
    </source>
</evidence>
<gene>
    <name evidence="2" type="ORF">FGF68_02745</name>
</gene>
<evidence type="ECO:0000256" key="1">
    <source>
        <dbReference type="SAM" id="Phobius"/>
    </source>
</evidence>
<keyword evidence="1" id="KW-0812">Transmembrane</keyword>
<organism evidence="2 3">
    <name type="scientific">Prosthecochloris vibrioformis</name>
    <name type="common">Chlorobium vibrioforme</name>
    <dbReference type="NCBI Taxonomy" id="1098"/>
    <lineage>
        <taxon>Bacteria</taxon>
        <taxon>Pseudomonadati</taxon>
        <taxon>Chlorobiota</taxon>
        <taxon>Chlorobiia</taxon>
        <taxon>Chlorobiales</taxon>
        <taxon>Chlorobiaceae</taxon>
        <taxon>Prosthecochloris</taxon>
    </lineage>
</organism>
<sequence length="62" mass="6904">MPLGRKNYIFLAIGVGVLIVSYTGMYLEKSVDGFFSLNVAPPLLLAAYAWIAYAILYKEKET</sequence>
<name>A0A5C4S453_PROVB</name>
<protein>
    <recommendedName>
        <fullName evidence="4">DUF3098 domain-containing protein</fullName>
    </recommendedName>
</protein>
<keyword evidence="3" id="KW-1185">Reference proteome</keyword>
<dbReference type="EMBL" id="VDCI01000001">
    <property type="protein sequence ID" value="TNJ38174.1"/>
    <property type="molecule type" value="Genomic_DNA"/>
</dbReference>
<keyword evidence="1" id="KW-1133">Transmembrane helix</keyword>
<dbReference type="Proteomes" id="UP000309544">
    <property type="component" value="Unassembled WGS sequence"/>
</dbReference>